<protein>
    <submittedName>
        <fullName evidence="2">Protein of uncharacterized function (DUF1353)</fullName>
    </submittedName>
</protein>
<accession>A0AAD2IZT9</accession>
<gene>
    <name evidence="2" type="ORF">ERS370000_02798</name>
</gene>
<evidence type="ECO:0000313" key="3">
    <source>
        <dbReference type="Proteomes" id="UP000044098"/>
    </source>
</evidence>
<organism evidence="2 3">
    <name type="scientific">Achromobacter aegrifaciens</name>
    <dbReference type="NCBI Taxonomy" id="1287736"/>
    <lineage>
        <taxon>Bacteria</taxon>
        <taxon>Pseudomonadati</taxon>
        <taxon>Pseudomonadota</taxon>
        <taxon>Betaproteobacteria</taxon>
        <taxon>Burkholderiales</taxon>
        <taxon>Alcaligenaceae</taxon>
        <taxon>Achromobacter</taxon>
    </lineage>
</organism>
<feature type="chain" id="PRO_5042053167" evidence="1">
    <location>
        <begin position="26"/>
        <end position="229"/>
    </location>
</feature>
<keyword evidence="1" id="KW-0732">Signal</keyword>
<comment type="caution">
    <text evidence="2">The sequence shown here is derived from an EMBL/GenBank/DDBJ whole genome shotgun (WGS) entry which is preliminary data.</text>
</comment>
<dbReference type="Pfam" id="PF07087">
    <property type="entry name" value="DUF1353"/>
    <property type="match status" value="1"/>
</dbReference>
<dbReference type="EMBL" id="CYTK01000004">
    <property type="protein sequence ID" value="CUJ12329.1"/>
    <property type="molecule type" value="Genomic_DNA"/>
</dbReference>
<sequence length="229" mass="25872">MISLNRRSLLISSLGFALPSVPIVAASADPQPAQTDADQAKREFIRLANAQWAADHKKVADAAKAAEQRGEFSSLAPPQALIPFKDWDYYYTRGISVWRPNPGQTFQPIAVPDGFVTDLTSIPPIAWGFKLRPEGSYAYAAVIHDFLYWTQERSRDESDEIFLAAMSDSKVEEPLRNRLYNAVSQAGGVAWKKNVELKRAGEKRLLREFPTDFTIPWSEWKTRPNVFRD</sequence>
<feature type="signal peptide" evidence="1">
    <location>
        <begin position="1"/>
        <end position="25"/>
    </location>
</feature>
<reference evidence="2 3" key="1">
    <citation type="submission" date="2015-09" db="EMBL/GenBank/DDBJ databases">
        <authorList>
            <consortium name="Pathogen Informatics"/>
        </authorList>
    </citation>
    <scope>NUCLEOTIDE SEQUENCE [LARGE SCALE GENOMIC DNA]</scope>
    <source>
        <strain evidence="2 3">2789STDY5608625</strain>
    </source>
</reference>
<dbReference type="InterPro" id="IPR010767">
    <property type="entry name" value="Phage_CGC-2007_Cje0229"/>
</dbReference>
<name>A0AAD2IZT9_ACHAE</name>
<evidence type="ECO:0000313" key="2">
    <source>
        <dbReference type="EMBL" id="CUJ12329.1"/>
    </source>
</evidence>
<evidence type="ECO:0000256" key="1">
    <source>
        <dbReference type="SAM" id="SignalP"/>
    </source>
</evidence>
<proteinExistence type="predicted"/>
<dbReference type="AlphaFoldDB" id="A0AAD2IZT9"/>
<dbReference type="Proteomes" id="UP000044098">
    <property type="component" value="Unassembled WGS sequence"/>
</dbReference>